<keyword evidence="2" id="KW-1185">Reference proteome</keyword>
<accession>A0AAE8Y1I3</accession>
<proteinExistence type="predicted"/>
<evidence type="ECO:0000313" key="1">
    <source>
        <dbReference type="EMBL" id="UCR74896.1"/>
    </source>
</evidence>
<name>A0AAE8Y1I3_9CAUD</name>
<dbReference type="EMBL" id="OK073976">
    <property type="protein sequence ID" value="UCR74896.1"/>
    <property type="molecule type" value="Genomic_DNA"/>
</dbReference>
<protein>
    <submittedName>
        <fullName evidence="1">Uncharacterized protein</fullName>
    </submittedName>
</protein>
<dbReference type="Proteomes" id="UP000827644">
    <property type="component" value="Segment"/>
</dbReference>
<evidence type="ECO:0000313" key="2">
    <source>
        <dbReference type="Proteomes" id="UP000827644"/>
    </source>
</evidence>
<reference evidence="1 2" key="1">
    <citation type="submission" date="2021-09" db="EMBL/GenBank/DDBJ databases">
        <title>Complete genome sequence of Fifi44.</title>
        <authorList>
            <person name="Kim S.G."/>
            <person name="Park J."/>
            <person name="Roh E."/>
        </authorList>
    </citation>
    <scope>NUCLEOTIDE SEQUENCE [LARGE SCALE GENOMIC DNA]</scope>
</reference>
<organism evidence="1 2">
    <name type="scientific">Erwinia phage Fifi44</name>
    <dbReference type="NCBI Taxonomy" id="2876597"/>
    <lineage>
        <taxon>Viruses</taxon>
        <taxon>Duplodnaviria</taxon>
        <taxon>Heunggongvirae</taxon>
        <taxon>Uroviricota</taxon>
        <taxon>Caudoviricetes</taxon>
        <taxon>Chaseviridae</taxon>
        <taxon>Cleopatravirinae</taxon>
        <taxon>Fifivirus</taxon>
        <taxon>Fifivirus fifi44</taxon>
    </lineage>
</organism>
<sequence length="104" mass="11832">MPRKIRKHSAKVTSVAMKDGDVYHYVLVGGKWFYNGSKNANISSGVAKDGFWFDPIAEIITRSCGGYTTKTLNDVITYMGEEVSRKVYMREWESNTYYGNEAPF</sequence>
<gene>
    <name evidence="1" type="ORF">Fifi44_00027</name>
</gene>